<comment type="caution">
    <text evidence="3">The sequence shown here is derived from an EMBL/GenBank/DDBJ whole genome shotgun (WGS) entry which is preliminary data.</text>
</comment>
<feature type="region of interest" description="Disordered" evidence="1">
    <location>
        <begin position="1"/>
        <end position="28"/>
    </location>
</feature>
<feature type="region of interest" description="Disordered" evidence="1">
    <location>
        <begin position="60"/>
        <end position="120"/>
    </location>
</feature>
<proteinExistence type="predicted"/>
<keyword evidence="2" id="KW-1133">Transmembrane helix</keyword>
<dbReference type="Proteomes" id="UP001206067">
    <property type="component" value="Unassembled WGS sequence"/>
</dbReference>
<evidence type="ECO:0000313" key="3">
    <source>
        <dbReference type="EMBL" id="MCR2834905.1"/>
    </source>
</evidence>
<evidence type="ECO:0000256" key="2">
    <source>
        <dbReference type="SAM" id="Phobius"/>
    </source>
</evidence>
<keyword evidence="4" id="KW-1185">Reference proteome</keyword>
<keyword evidence="2" id="KW-0812">Transmembrane</keyword>
<evidence type="ECO:0000256" key="1">
    <source>
        <dbReference type="SAM" id="MobiDB-lite"/>
    </source>
</evidence>
<evidence type="ECO:0000313" key="4">
    <source>
        <dbReference type="Proteomes" id="UP001206067"/>
    </source>
</evidence>
<sequence length="120" mass="12113">MANSFLERAMQPREPEPSLAPLAARKRSETVHRLQIGLSGIAAMVLLVALADTILARADQSEASAVPEAAATVEPATGEAPKNDPLAEAGVVPDLPTSPGPGAGATPTSPPDARESGAAQ</sequence>
<organism evidence="3 4">
    <name type="scientific">Parerythrobacter lacustris</name>
    <dbReference type="NCBI Taxonomy" id="2969984"/>
    <lineage>
        <taxon>Bacteria</taxon>
        <taxon>Pseudomonadati</taxon>
        <taxon>Pseudomonadota</taxon>
        <taxon>Alphaproteobacteria</taxon>
        <taxon>Sphingomonadales</taxon>
        <taxon>Erythrobacteraceae</taxon>
        <taxon>Parerythrobacter</taxon>
    </lineage>
</organism>
<feature type="transmembrane region" description="Helical" evidence="2">
    <location>
        <begin position="34"/>
        <end position="56"/>
    </location>
</feature>
<keyword evidence="2" id="KW-0472">Membrane</keyword>
<dbReference type="EMBL" id="JANKHH010000007">
    <property type="protein sequence ID" value="MCR2834905.1"/>
    <property type="molecule type" value="Genomic_DNA"/>
</dbReference>
<dbReference type="RefSeq" id="WP_257596763.1">
    <property type="nucleotide sequence ID" value="NZ_JANKHH010000007.1"/>
</dbReference>
<feature type="compositionally biased region" description="Low complexity" evidence="1">
    <location>
        <begin position="61"/>
        <end position="80"/>
    </location>
</feature>
<gene>
    <name evidence="3" type="ORF">NSO95_13220</name>
</gene>
<accession>A0ABT1XT98</accession>
<reference evidence="3 4" key="1">
    <citation type="submission" date="2022-08" db="EMBL/GenBank/DDBJ databases">
        <title>Polyphasic taxonomy analysis of Qipengyuania sp.RS5-5.</title>
        <authorList>
            <person name="Xamxidin M."/>
            <person name="Wu M."/>
        </authorList>
    </citation>
    <scope>NUCLEOTIDE SEQUENCE [LARGE SCALE GENOMIC DNA]</scope>
    <source>
        <strain evidence="3 4">RS5-5</strain>
    </source>
</reference>
<name>A0ABT1XT98_9SPHN</name>
<protein>
    <submittedName>
        <fullName evidence="3">Uncharacterized protein</fullName>
    </submittedName>
</protein>